<dbReference type="GO" id="GO:0016020">
    <property type="term" value="C:membrane"/>
    <property type="evidence" value="ECO:0007669"/>
    <property type="project" value="UniProtKB-SubCell"/>
</dbReference>
<feature type="domain" description="Protein glycosylation ligase" evidence="8">
    <location>
        <begin position="146"/>
        <end position="167"/>
    </location>
</feature>
<dbReference type="Pfam" id="PF15864">
    <property type="entry name" value="PglL_A"/>
    <property type="match status" value="1"/>
</dbReference>
<dbReference type="Pfam" id="PF11846">
    <property type="entry name" value="Wzy_C_2"/>
    <property type="match status" value="1"/>
</dbReference>
<keyword evidence="3 5" id="KW-1133">Transmembrane helix</keyword>
<proteinExistence type="predicted"/>
<keyword evidence="9" id="KW-0436">Ligase</keyword>
<feature type="transmembrane region" description="Helical" evidence="5">
    <location>
        <begin position="82"/>
        <end position="101"/>
    </location>
</feature>
<feature type="domain" description="Virulence factor membrane-bound polymerase C-terminal" evidence="7">
    <location>
        <begin position="360"/>
        <end position="536"/>
    </location>
</feature>
<evidence type="ECO:0000256" key="5">
    <source>
        <dbReference type="SAM" id="Phobius"/>
    </source>
</evidence>
<evidence type="ECO:0000256" key="1">
    <source>
        <dbReference type="ARBA" id="ARBA00004141"/>
    </source>
</evidence>
<evidence type="ECO:0000259" key="7">
    <source>
        <dbReference type="Pfam" id="PF11846"/>
    </source>
</evidence>
<sequence>MMDKLASPIRAWALCFALAIPTALALRSTPQVMFWVECFTATLVVAAWLTTEARVRVGPLAVLLAVGVGVIAATQVSLAGAMVGLCVYLALFWLANGLVAVDQVRTVRAVLAGLYCCALLQSAIGALQLAGVDLHGLVLAKIYQQAYGNIGQANHYAALLSLGLVAVIGGAKRFHVPRVVLACSVLGFAVFIAASASRAPWFYMIAFMLLGVWALRAPGGDARSAGKLAIATGGTALAVQVLFANSGLLDRLGVTSSIARAADAGSNGQRLYDWSLAVSAIKAHPWLGVGVGGFHGWAVEQMPLTPHVPFSKFAEHAHNLPLHLAATMGLPFAVLFVGLAGWWLIRQLRVPMTPERLFALCGLSVIGLHSMVEYPLWYAYFIIPAGLFCGILSATDPGARTFEVPAWAMKTLGAVFVVGLLWVARDYIIVERAYADWSSRRSQTTDVERARIRAELAGISDWSIVADHARSLELQTWKPVRATAARVAQQCDAAFKARPSWGLGTHCLLAKGMAGDAAGVERMSLVLCEGFPRHHGMLREWAATADEYQPPVSVRSFNCLNSR</sequence>
<name>A0A840BHJ6_9RHOO</name>
<evidence type="ECO:0000256" key="3">
    <source>
        <dbReference type="ARBA" id="ARBA00022989"/>
    </source>
</evidence>
<keyword evidence="4 5" id="KW-0472">Membrane</keyword>
<feature type="transmembrane region" description="Helical" evidence="5">
    <location>
        <begin position="32"/>
        <end position="50"/>
    </location>
</feature>
<feature type="transmembrane region" description="Helical" evidence="5">
    <location>
        <begin position="378"/>
        <end position="395"/>
    </location>
</feature>
<dbReference type="RefSeq" id="WP_207064250.1">
    <property type="nucleotide sequence ID" value="NZ_BAABLE010000011.1"/>
</dbReference>
<dbReference type="Pfam" id="PF04932">
    <property type="entry name" value="Wzy_C"/>
    <property type="match status" value="1"/>
</dbReference>
<feature type="domain" description="O-antigen ligase-related" evidence="6">
    <location>
        <begin position="185"/>
        <end position="337"/>
    </location>
</feature>
<feature type="transmembrane region" description="Helical" evidence="5">
    <location>
        <begin position="200"/>
        <end position="216"/>
    </location>
</feature>
<reference evidence="9 10" key="1">
    <citation type="submission" date="2020-08" db="EMBL/GenBank/DDBJ databases">
        <title>Genomic Encyclopedia of Type Strains, Phase IV (KMG-IV): sequencing the most valuable type-strain genomes for metagenomic binning, comparative biology and taxonomic classification.</title>
        <authorList>
            <person name="Goeker M."/>
        </authorList>
    </citation>
    <scope>NUCLEOTIDE SEQUENCE [LARGE SCALE GENOMIC DNA]</scope>
    <source>
        <strain evidence="9 10">DSM 106739</strain>
    </source>
</reference>
<dbReference type="InterPro" id="IPR021797">
    <property type="entry name" value="Wzy_C_2"/>
</dbReference>
<dbReference type="InterPro" id="IPR051533">
    <property type="entry name" value="WaaL-like"/>
</dbReference>
<feature type="transmembrane region" description="Helical" evidence="5">
    <location>
        <begin position="176"/>
        <end position="194"/>
    </location>
</feature>
<keyword evidence="10" id="KW-1185">Reference proteome</keyword>
<comment type="subcellular location">
    <subcellularLocation>
        <location evidence="1">Membrane</location>
        <topology evidence="1">Multi-pass membrane protein</topology>
    </subcellularLocation>
</comment>
<dbReference type="PANTHER" id="PTHR37422">
    <property type="entry name" value="TEICHURONIC ACID BIOSYNTHESIS PROTEIN TUAE"/>
    <property type="match status" value="1"/>
</dbReference>
<evidence type="ECO:0000259" key="8">
    <source>
        <dbReference type="Pfam" id="PF15864"/>
    </source>
</evidence>
<evidence type="ECO:0000313" key="9">
    <source>
        <dbReference type="EMBL" id="MBB4012705.1"/>
    </source>
</evidence>
<dbReference type="AlphaFoldDB" id="A0A840BHJ6"/>
<feature type="transmembrane region" description="Helical" evidence="5">
    <location>
        <begin position="407"/>
        <end position="424"/>
    </location>
</feature>
<feature type="transmembrane region" description="Helical" evidence="5">
    <location>
        <begin position="108"/>
        <end position="130"/>
    </location>
</feature>
<evidence type="ECO:0000256" key="2">
    <source>
        <dbReference type="ARBA" id="ARBA00022692"/>
    </source>
</evidence>
<dbReference type="EMBL" id="JACIET010000001">
    <property type="protein sequence ID" value="MBB4012705.1"/>
    <property type="molecule type" value="Genomic_DNA"/>
</dbReference>
<organism evidence="9 10">
    <name type="scientific">Niveibacterium umoris</name>
    <dbReference type="NCBI Taxonomy" id="1193620"/>
    <lineage>
        <taxon>Bacteria</taxon>
        <taxon>Pseudomonadati</taxon>
        <taxon>Pseudomonadota</taxon>
        <taxon>Betaproteobacteria</taxon>
        <taxon>Rhodocyclales</taxon>
        <taxon>Rhodocyclaceae</taxon>
        <taxon>Niveibacterium</taxon>
    </lineage>
</organism>
<dbReference type="Proteomes" id="UP000561045">
    <property type="component" value="Unassembled WGS sequence"/>
</dbReference>
<evidence type="ECO:0000259" key="6">
    <source>
        <dbReference type="Pfam" id="PF04932"/>
    </source>
</evidence>
<feature type="transmembrane region" description="Helical" evidence="5">
    <location>
        <begin position="228"/>
        <end position="248"/>
    </location>
</feature>
<feature type="transmembrane region" description="Helical" evidence="5">
    <location>
        <begin position="322"/>
        <end position="345"/>
    </location>
</feature>
<dbReference type="InterPro" id="IPR031726">
    <property type="entry name" value="PglL_A"/>
</dbReference>
<dbReference type="InterPro" id="IPR007016">
    <property type="entry name" value="O-antigen_ligase-rel_domated"/>
</dbReference>
<evidence type="ECO:0000313" key="10">
    <source>
        <dbReference type="Proteomes" id="UP000561045"/>
    </source>
</evidence>
<protein>
    <submittedName>
        <fullName evidence="9">O-antigen ligase</fullName>
    </submittedName>
</protein>
<dbReference type="GO" id="GO:0016874">
    <property type="term" value="F:ligase activity"/>
    <property type="evidence" value="ECO:0007669"/>
    <property type="project" value="UniProtKB-KW"/>
</dbReference>
<keyword evidence="2 5" id="KW-0812">Transmembrane</keyword>
<feature type="transmembrane region" description="Helical" evidence="5">
    <location>
        <begin position="9"/>
        <end position="26"/>
    </location>
</feature>
<gene>
    <name evidence="9" type="ORF">GGR36_002013</name>
</gene>
<comment type="caution">
    <text evidence="9">The sequence shown here is derived from an EMBL/GenBank/DDBJ whole genome shotgun (WGS) entry which is preliminary data.</text>
</comment>
<feature type="transmembrane region" description="Helical" evidence="5">
    <location>
        <begin position="57"/>
        <end position="76"/>
    </location>
</feature>
<dbReference type="PANTHER" id="PTHR37422:SF21">
    <property type="entry name" value="EXOQ-LIKE PROTEIN"/>
    <property type="match status" value="1"/>
</dbReference>
<feature type="transmembrane region" description="Helical" evidence="5">
    <location>
        <begin position="150"/>
        <end position="169"/>
    </location>
</feature>
<accession>A0A840BHJ6</accession>
<evidence type="ECO:0000256" key="4">
    <source>
        <dbReference type="ARBA" id="ARBA00023136"/>
    </source>
</evidence>